<evidence type="ECO:0000256" key="10">
    <source>
        <dbReference type="SAM" id="Phobius"/>
    </source>
</evidence>
<name>A0A7M2RGF6_9FIRM</name>
<evidence type="ECO:0000259" key="11">
    <source>
        <dbReference type="Pfam" id="PF00768"/>
    </source>
</evidence>
<keyword evidence="6" id="KW-0961">Cell wall biogenesis/degradation</keyword>
<reference evidence="12 13" key="1">
    <citation type="submission" date="2020-10" db="EMBL/GenBank/DDBJ databases">
        <title>Blautia liquoris sp.nov., isolated from the mud in a fermentation cellar used for the production of Chinese strong-flavoured liquor.</title>
        <authorList>
            <person name="Lu L."/>
        </authorList>
    </citation>
    <scope>NUCLEOTIDE SEQUENCE [LARGE SCALE GENOMIC DNA]</scope>
    <source>
        <strain evidence="12 13">LZLJ-3</strain>
    </source>
</reference>
<keyword evidence="4" id="KW-0133">Cell shape</keyword>
<sequence length="356" mass="39050">MEQASINTNRRHQMEARRAARRKKKKRQTIFLCLLLLIIILLMILMVFKMLDSNNIHEIDQIKTVKEAAYTEVPPENIVKEEEPPVPSSAPIPVSVIPGESIHSASGYLVRLRDQAVVMNKAGTEKIYPAPLTKIMTIIVAIENLSNLDENVMISDEIINTLYTQGAAMTGFVGGENLTVRDLLYGSMISSGAESCVGLAQRVSGSEDEFVNQMNQKADGLGMNNTHFVSCTGLPGDDNYSTCKDMAVLFEYCLRNDVFREIFTSDTYTTSVTPPHPNGIVLKNSVLSELTENNLTNGGVIEGGKESFTNSSGQCLASLSKIGEDEYILVTAKSDGNPKSEQYHISDAVSAYNLIN</sequence>
<keyword evidence="10" id="KW-1133">Transmembrane helix</keyword>
<evidence type="ECO:0000256" key="3">
    <source>
        <dbReference type="ARBA" id="ARBA00022801"/>
    </source>
</evidence>
<feature type="transmembrane region" description="Helical" evidence="10">
    <location>
        <begin position="30"/>
        <end position="51"/>
    </location>
</feature>
<dbReference type="PANTHER" id="PTHR21581:SF6">
    <property type="entry name" value="TRAFFICKING PROTEIN PARTICLE COMPLEX SUBUNIT 12"/>
    <property type="match status" value="1"/>
</dbReference>
<accession>A0A7M2RGF6</accession>
<keyword evidence="12" id="KW-0121">Carboxypeptidase</keyword>
<evidence type="ECO:0000313" key="13">
    <source>
        <dbReference type="Proteomes" id="UP000593601"/>
    </source>
</evidence>
<feature type="binding site" evidence="7">
    <location>
        <position position="305"/>
    </location>
    <ligand>
        <name>substrate</name>
    </ligand>
</feature>
<dbReference type="GO" id="GO:0009002">
    <property type="term" value="F:serine-type D-Ala-D-Ala carboxypeptidase activity"/>
    <property type="evidence" value="ECO:0007669"/>
    <property type="project" value="InterPro"/>
</dbReference>
<dbReference type="RefSeq" id="WP_193735743.1">
    <property type="nucleotide sequence ID" value="NZ_CP063304.1"/>
</dbReference>
<evidence type="ECO:0000256" key="1">
    <source>
        <dbReference type="ARBA" id="ARBA00007164"/>
    </source>
</evidence>
<keyword evidence="13" id="KW-1185">Reference proteome</keyword>
<evidence type="ECO:0000256" key="2">
    <source>
        <dbReference type="ARBA" id="ARBA00022729"/>
    </source>
</evidence>
<evidence type="ECO:0000256" key="7">
    <source>
        <dbReference type="PIRSR" id="PIRSR618044-2"/>
    </source>
</evidence>
<evidence type="ECO:0000256" key="4">
    <source>
        <dbReference type="ARBA" id="ARBA00022960"/>
    </source>
</evidence>
<dbReference type="EMBL" id="CP063304">
    <property type="protein sequence ID" value="QOV19423.1"/>
    <property type="molecule type" value="Genomic_DNA"/>
</dbReference>
<feature type="domain" description="Peptidase S11 D-alanyl-D-alanine carboxypeptidase A N-terminal" evidence="11">
    <location>
        <begin position="101"/>
        <end position="331"/>
    </location>
</feature>
<evidence type="ECO:0000256" key="5">
    <source>
        <dbReference type="ARBA" id="ARBA00022984"/>
    </source>
</evidence>
<dbReference type="Pfam" id="PF00768">
    <property type="entry name" value="Peptidase_S11"/>
    <property type="match status" value="1"/>
</dbReference>
<evidence type="ECO:0000313" key="12">
    <source>
        <dbReference type="EMBL" id="QOV19423.1"/>
    </source>
</evidence>
<dbReference type="Gene3D" id="3.40.710.10">
    <property type="entry name" value="DD-peptidase/beta-lactamase superfamily"/>
    <property type="match status" value="1"/>
</dbReference>
<dbReference type="InterPro" id="IPR001967">
    <property type="entry name" value="Peptidase_S11_N"/>
</dbReference>
<dbReference type="AlphaFoldDB" id="A0A7M2RGF6"/>
<evidence type="ECO:0000256" key="8">
    <source>
        <dbReference type="RuleBase" id="RU004016"/>
    </source>
</evidence>
<dbReference type="PRINTS" id="PR00725">
    <property type="entry name" value="DADACBPTASE1"/>
</dbReference>
<comment type="similarity">
    <text evidence="1 8">Belongs to the peptidase S11 family.</text>
</comment>
<proteinExistence type="inferred from homology"/>
<keyword evidence="5" id="KW-0573">Peptidoglycan synthesis</keyword>
<dbReference type="GO" id="GO:0071555">
    <property type="term" value="P:cell wall organization"/>
    <property type="evidence" value="ECO:0007669"/>
    <property type="project" value="UniProtKB-KW"/>
</dbReference>
<dbReference type="Proteomes" id="UP000593601">
    <property type="component" value="Chromosome"/>
</dbReference>
<dbReference type="SUPFAM" id="SSF56601">
    <property type="entry name" value="beta-lactamase/transpeptidase-like"/>
    <property type="match status" value="1"/>
</dbReference>
<feature type="region of interest" description="Disordered" evidence="9">
    <location>
        <begin position="1"/>
        <end position="21"/>
    </location>
</feature>
<dbReference type="GO" id="GO:0009252">
    <property type="term" value="P:peptidoglycan biosynthetic process"/>
    <property type="evidence" value="ECO:0007669"/>
    <property type="project" value="UniProtKB-KW"/>
</dbReference>
<keyword evidence="12" id="KW-0645">Protease</keyword>
<dbReference type="InterPro" id="IPR018044">
    <property type="entry name" value="Peptidase_S11"/>
</dbReference>
<protein>
    <submittedName>
        <fullName evidence="12">D-alanyl-D-alanine carboxypeptidase</fullName>
    </submittedName>
</protein>
<dbReference type="GO" id="GO:0008360">
    <property type="term" value="P:regulation of cell shape"/>
    <property type="evidence" value="ECO:0007669"/>
    <property type="project" value="UniProtKB-KW"/>
</dbReference>
<evidence type="ECO:0000256" key="6">
    <source>
        <dbReference type="ARBA" id="ARBA00023316"/>
    </source>
</evidence>
<organism evidence="12 13">
    <name type="scientific">Blautia liquoris</name>
    <dbReference type="NCBI Taxonomy" id="2779518"/>
    <lineage>
        <taxon>Bacteria</taxon>
        <taxon>Bacillati</taxon>
        <taxon>Bacillota</taxon>
        <taxon>Clostridia</taxon>
        <taxon>Lachnospirales</taxon>
        <taxon>Lachnospiraceae</taxon>
        <taxon>Blautia</taxon>
    </lineage>
</organism>
<dbReference type="PANTHER" id="PTHR21581">
    <property type="entry name" value="D-ALANYL-D-ALANINE CARBOXYPEPTIDASE"/>
    <property type="match status" value="1"/>
</dbReference>
<keyword evidence="10" id="KW-0812">Transmembrane</keyword>
<evidence type="ECO:0000256" key="9">
    <source>
        <dbReference type="SAM" id="MobiDB-lite"/>
    </source>
</evidence>
<keyword evidence="10" id="KW-0472">Membrane</keyword>
<dbReference type="InterPro" id="IPR012338">
    <property type="entry name" value="Beta-lactam/transpept-like"/>
</dbReference>
<keyword evidence="2" id="KW-0732">Signal</keyword>
<gene>
    <name evidence="12" type="ORF">INP51_00100</name>
</gene>
<dbReference type="GO" id="GO:0006508">
    <property type="term" value="P:proteolysis"/>
    <property type="evidence" value="ECO:0007669"/>
    <property type="project" value="InterPro"/>
</dbReference>
<keyword evidence="3" id="KW-0378">Hydrolase</keyword>
<dbReference type="KEGG" id="bliq:INP51_00100"/>